<sequence length="140" mass="15771">MGKTQRSREFAREVTTAFLQEGIPLHKLERGPLREIFDKYCPNVKLPSVSSLRRMVPRLCEENLEGIRKDIGDSRIWLSVDEATDPLGRYIANVVVGKLQADKAHKGHLIHVAQLEKNNSSTIVQTVQEALKITSVSPKQ</sequence>
<organism evidence="1 2">
    <name type="scientific">Apolygus lucorum</name>
    <name type="common">Small green plant bug</name>
    <name type="synonym">Lygocoris lucorum</name>
    <dbReference type="NCBI Taxonomy" id="248454"/>
    <lineage>
        <taxon>Eukaryota</taxon>
        <taxon>Metazoa</taxon>
        <taxon>Ecdysozoa</taxon>
        <taxon>Arthropoda</taxon>
        <taxon>Hexapoda</taxon>
        <taxon>Insecta</taxon>
        <taxon>Pterygota</taxon>
        <taxon>Neoptera</taxon>
        <taxon>Paraneoptera</taxon>
        <taxon>Hemiptera</taxon>
        <taxon>Heteroptera</taxon>
        <taxon>Panheteroptera</taxon>
        <taxon>Cimicomorpha</taxon>
        <taxon>Miridae</taxon>
        <taxon>Mirini</taxon>
        <taxon>Apolygus</taxon>
    </lineage>
</organism>
<evidence type="ECO:0008006" key="3">
    <source>
        <dbReference type="Google" id="ProtNLM"/>
    </source>
</evidence>
<dbReference type="EMBL" id="WIXP02000002">
    <property type="protein sequence ID" value="KAF6214952.1"/>
    <property type="molecule type" value="Genomic_DNA"/>
</dbReference>
<dbReference type="Proteomes" id="UP000466442">
    <property type="component" value="Unassembled WGS sequence"/>
</dbReference>
<protein>
    <recommendedName>
        <fullName evidence="3">DUF659 domain-containing protein</fullName>
    </recommendedName>
</protein>
<proteinExistence type="predicted"/>
<keyword evidence="2" id="KW-1185">Reference proteome</keyword>
<comment type="caution">
    <text evidence="1">The sequence shown here is derived from an EMBL/GenBank/DDBJ whole genome shotgun (WGS) entry which is preliminary data.</text>
</comment>
<accession>A0A8S9Y0Z3</accession>
<dbReference type="AlphaFoldDB" id="A0A8S9Y0Z3"/>
<evidence type="ECO:0000313" key="2">
    <source>
        <dbReference type="Proteomes" id="UP000466442"/>
    </source>
</evidence>
<gene>
    <name evidence="1" type="ORF">GE061_009697</name>
</gene>
<name>A0A8S9Y0Z3_APOLU</name>
<evidence type="ECO:0000313" key="1">
    <source>
        <dbReference type="EMBL" id="KAF6214952.1"/>
    </source>
</evidence>
<reference evidence="1" key="1">
    <citation type="journal article" date="2021" name="Mol. Ecol. Resour.">
        <title>Apolygus lucorum genome provides insights into omnivorousness and mesophyll feeding.</title>
        <authorList>
            <person name="Liu Y."/>
            <person name="Liu H."/>
            <person name="Wang H."/>
            <person name="Huang T."/>
            <person name="Liu B."/>
            <person name="Yang B."/>
            <person name="Yin L."/>
            <person name="Li B."/>
            <person name="Zhang Y."/>
            <person name="Zhang S."/>
            <person name="Jiang F."/>
            <person name="Zhang X."/>
            <person name="Ren Y."/>
            <person name="Wang B."/>
            <person name="Wang S."/>
            <person name="Lu Y."/>
            <person name="Wu K."/>
            <person name="Fan W."/>
            <person name="Wang G."/>
        </authorList>
    </citation>
    <scope>NUCLEOTIDE SEQUENCE</scope>
    <source>
        <strain evidence="1">12Hb</strain>
    </source>
</reference>
<dbReference type="OrthoDB" id="6617129at2759"/>